<keyword evidence="4" id="KW-0175">Coiled coil</keyword>
<sequence length="422" mass="47876">MKKIIILLSLLCMGSVWAGSLKTGNPERKPSGSVGLMTEQQGKKIEKFGEFISDEKYSEARSGLSAMLERLSDRDLYVKGIVYQLLGHLESTAGNYSKAAEYFKKAIDTDALPNTTHFGMMLQRAQLLMIDGNHRAGLTALDEYFKVVDEIPDSAFAIKANAHAQLEEFREVKKAIKQAISLSDKPKESWYQLLLAAHSELSEYREMADVLKILIAMSPEKKTYYMQLSSVYFTLKEDKNALAALVLAYENGVMDKETDYMQLFKMYSFNDIPYKAGQVLQKALEEGKVESNFDHWKQLGQTWYNARELNKALAAYDKASEFAKDGEIDITRAYLYVDMENWPKAVESIQSALQKGGLDENKTGNAWLMLGMSQASLKKYSQAREAFNKASDYKKSRNNAQQWLNHLKTLEERAQREVANNN</sequence>
<dbReference type="Pfam" id="PF13181">
    <property type="entry name" value="TPR_8"/>
    <property type="match status" value="1"/>
</dbReference>
<reference evidence="6" key="2">
    <citation type="submission" date="2020-09" db="EMBL/GenBank/DDBJ databases">
        <authorList>
            <person name="Sun Q."/>
            <person name="Zhou Y."/>
        </authorList>
    </citation>
    <scope>NUCLEOTIDE SEQUENCE</scope>
    <source>
        <strain evidence="6">CGMCC 1.12181</strain>
    </source>
</reference>
<dbReference type="SUPFAM" id="SSF48452">
    <property type="entry name" value="TPR-like"/>
    <property type="match status" value="2"/>
</dbReference>
<evidence type="ECO:0000313" key="7">
    <source>
        <dbReference type="Proteomes" id="UP000605253"/>
    </source>
</evidence>
<reference evidence="6" key="1">
    <citation type="journal article" date="2014" name="Int. J. Syst. Evol. Microbiol.">
        <title>Complete genome sequence of Corynebacterium casei LMG S-19264T (=DSM 44701T), isolated from a smear-ripened cheese.</title>
        <authorList>
            <consortium name="US DOE Joint Genome Institute (JGI-PGF)"/>
            <person name="Walter F."/>
            <person name="Albersmeier A."/>
            <person name="Kalinowski J."/>
            <person name="Ruckert C."/>
        </authorList>
    </citation>
    <scope>NUCLEOTIDE SEQUENCE</scope>
    <source>
        <strain evidence="6">CGMCC 1.12181</strain>
    </source>
</reference>
<keyword evidence="5" id="KW-0732">Signal</keyword>
<accession>A0A917CPS9</accession>
<feature type="repeat" description="TPR" evidence="3">
    <location>
        <begin position="80"/>
        <end position="113"/>
    </location>
</feature>
<dbReference type="RefSeq" id="WP_188364790.1">
    <property type="nucleotide sequence ID" value="NZ_BAABJF010000015.1"/>
</dbReference>
<keyword evidence="7" id="KW-1185">Reference proteome</keyword>
<dbReference type="PANTHER" id="PTHR44186">
    <property type="match status" value="1"/>
</dbReference>
<dbReference type="SMART" id="SM00028">
    <property type="entry name" value="TPR"/>
    <property type="match status" value="4"/>
</dbReference>
<evidence type="ECO:0000256" key="2">
    <source>
        <dbReference type="ARBA" id="ARBA00022803"/>
    </source>
</evidence>
<dbReference type="AlphaFoldDB" id="A0A917CPS9"/>
<feature type="signal peptide" evidence="5">
    <location>
        <begin position="1"/>
        <end position="18"/>
    </location>
</feature>
<dbReference type="Proteomes" id="UP000605253">
    <property type="component" value="Unassembled WGS sequence"/>
</dbReference>
<proteinExistence type="predicted"/>
<evidence type="ECO:0008006" key="8">
    <source>
        <dbReference type="Google" id="ProtNLM"/>
    </source>
</evidence>
<protein>
    <recommendedName>
        <fullName evidence="8">Tetratricopeptide repeat protein</fullName>
    </recommendedName>
</protein>
<dbReference type="Gene3D" id="1.25.40.10">
    <property type="entry name" value="Tetratricopeptide repeat domain"/>
    <property type="match status" value="2"/>
</dbReference>
<organism evidence="6 7">
    <name type="scientific">Marinicella pacifica</name>
    <dbReference type="NCBI Taxonomy" id="1171543"/>
    <lineage>
        <taxon>Bacteria</taxon>
        <taxon>Pseudomonadati</taxon>
        <taxon>Pseudomonadota</taxon>
        <taxon>Gammaproteobacteria</taxon>
        <taxon>Lysobacterales</taxon>
        <taxon>Marinicellaceae</taxon>
        <taxon>Marinicella</taxon>
    </lineage>
</organism>
<gene>
    <name evidence="6" type="ORF">GCM10011365_11880</name>
</gene>
<feature type="repeat" description="TPR" evidence="3">
    <location>
        <begin position="364"/>
        <end position="397"/>
    </location>
</feature>
<dbReference type="InterPro" id="IPR011990">
    <property type="entry name" value="TPR-like_helical_dom_sf"/>
</dbReference>
<evidence type="ECO:0000256" key="5">
    <source>
        <dbReference type="SAM" id="SignalP"/>
    </source>
</evidence>
<evidence type="ECO:0000256" key="1">
    <source>
        <dbReference type="ARBA" id="ARBA00022737"/>
    </source>
</evidence>
<feature type="coiled-coil region" evidence="4">
    <location>
        <begin position="393"/>
        <end position="420"/>
    </location>
</feature>
<dbReference type="PROSITE" id="PS50005">
    <property type="entry name" value="TPR"/>
    <property type="match status" value="2"/>
</dbReference>
<evidence type="ECO:0000256" key="4">
    <source>
        <dbReference type="SAM" id="Coils"/>
    </source>
</evidence>
<evidence type="ECO:0000313" key="6">
    <source>
        <dbReference type="EMBL" id="GGF92300.1"/>
    </source>
</evidence>
<dbReference type="Pfam" id="PF13432">
    <property type="entry name" value="TPR_16"/>
    <property type="match status" value="1"/>
</dbReference>
<comment type="caution">
    <text evidence="6">The sequence shown here is derived from an EMBL/GenBank/DDBJ whole genome shotgun (WGS) entry which is preliminary data.</text>
</comment>
<keyword evidence="2 3" id="KW-0802">TPR repeat</keyword>
<evidence type="ECO:0000256" key="3">
    <source>
        <dbReference type="PROSITE-ProRule" id="PRU00339"/>
    </source>
</evidence>
<name>A0A917CPS9_9GAMM</name>
<dbReference type="PANTHER" id="PTHR44186:SF1">
    <property type="entry name" value="BARDET-BIEDL SYNDROME 4 PROTEIN"/>
    <property type="match status" value="1"/>
</dbReference>
<dbReference type="InterPro" id="IPR019734">
    <property type="entry name" value="TPR_rpt"/>
</dbReference>
<dbReference type="EMBL" id="BMEO01000004">
    <property type="protein sequence ID" value="GGF92300.1"/>
    <property type="molecule type" value="Genomic_DNA"/>
</dbReference>
<keyword evidence="1" id="KW-0677">Repeat</keyword>
<feature type="chain" id="PRO_5037196796" description="Tetratricopeptide repeat protein" evidence="5">
    <location>
        <begin position="19"/>
        <end position="422"/>
    </location>
</feature>